<accession>A0A8S1XP87</accession>
<keyword evidence="3" id="KW-1185">Reference proteome</keyword>
<comment type="caution">
    <text evidence="2">The sequence shown here is derived from an EMBL/GenBank/DDBJ whole genome shotgun (WGS) entry which is preliminary data.</text>
</comment>
<keyword evidence="1" id="KW-1133">Transmembrane helix</keyword>
<keyword evidence="1" id="KW-0812">Transmembrane</keyword>
<evidence type="ECO:0000313" key="2">
    <source>
        <dbReference type="EMBL" id="CAD8203049.1"/>
    </source>
</evidence>
<dbReference type="Proteomes" id="UP000689195">
    <property type="component" value="Unassembled WGS sequence"/>
</dbReference>
<evidence type="ECO:0000313" key="3">
    <source>
        <dbReference type="Proteomes" id="UP000689195"/>
    </source>
</evidence>
<reference evidence="2" key="1">
    <citation type="submission" date="2021-01" db="EMBL/GenBank/DDBJ databases">
        <authorList>
            <consortium name="Genoscope - CEA"/>
            <person name="William W."/>
        </authorList>
    </citation>
    <scope>NUCLEOTIDE SEQUENCE</scope>
</reference>
<feature type="transmembrane region" description="Helical" evidence="1">
    <location>
        <begin position="78"/>
        <end position="96"/>
    </location>
</feature>
<evidence type="ECO:0008006" key="4">
    <source>
        <dbReference type="Google" id="ProtNLM"/>
    </source>
</evidence>
<organism evidence="2 3">
    <name type="scientific">Paramecium pentaurelia</name>
    <dbReference type="NCBI Taxonomy" id="43138"/>
    <lineage>
        <taxon>Eukaryota</taxon>
        <taxon>Sar</taxon>
        <taxon>Alveolata</taxon>
        <taxon>Ciliophora</taxon>
        <taxon>Intramacronucleata</taxon>
        <taxon>Oligohymenophorea</taxon>
        <taxon>Peniculida</taxon>
        <taxon>Parameciidae</taxon>
        <taxon>Paramecium</taxon>
    </lineage>
</organism>
<gene>
    <name evidence="2" type="ORF">PPENT_87.1.T1330002</name>
</gene>
<evidence type="ECO:0000256" key="1">
    <source>
        <dbReference type="SAM" id="Phobius"/>
    </source>
</evidence>
<protein>
    <recommendedName>
        <fullName evidence="4">Transmembrane protein</fullName>
    </recommendedName>
</protein>
<dbReference type="EMBL" id="CAJJDO010000133">
    <property type="protein sequence ID" value="CAD8203049.1"/>
    <property type="molecule type" value="Genomic_DNA"/>
</dbReference>
<sequence>MYSIIVTVILSDIQFENSIVSQNYYNIMIFFYASVFVESIFQLAQDYDTTVIKLVESVTFQQKPLFGQKNRRSTSYRIIFNLFIINIFLSLCYGYSHNYQKLQLQQQPIFRFQQNRWNQIYPLQHCSSYTESGCYGEADYTYNFSYLIGQLHKPNHVDQCNLKLQMRVSIILLEMMLFLVKNVFVVQEACNGERLNGTNKVACAFTPNSATDKVNGSATLILLS</sequence>
<name>A0A8S1XP87_9CILI</name>
<dbReference type="AlphaFoldDB" id="A0A8S1XP87"/>
<proteinExistence type="predicted"/>
<keyword evidence="1" id="KW-0472">Membrane</keyword>